<protein>
    <submittedName>
        <fullName evidence="5">Beta-lactamase/transpeptidase-like protein</fullName>
    </submittedName>
</protein>
<gene>
    <name evidence="5" type="ORF">F5878DRAFT_368579</name>
</gene>
<comment type="similarity">
    <text evidence="1">Belongs to the peptidase S12 family.</text>
</comment>
<proteinExistence type="inferred from homology"/>
<dbReference type="InterPro" id="IPR001466">
    <property type="entry name" value="Beta-lactam-related"/>
</dbReference>
<keyword evidence="6" id="KW-1185">Reference proteome</keyword>
<evidence type="ECO:0000256" key="1">
    <source>
        <dbReference type="ARBA" id="ARBA00038215"/>
    </source>
</evidence>
<dbReference type="AlphaFoldDB" id="A0AA38P0W3"/>
<evidence type="ECO:0000256" key="2">
    <source>
        <dbReference type="SAM" id="MobiDB-lite"/>
    </source>
</evidence>
<name>A0AA38P0W3_9AGAR</name>
<dbReference type="SUPFAM" id="SSF56601">
    <property type="entry name" value="beta-lactamase/transpeptidase-like"/>
    <property type="match status" value="1"/>
</dbReference>
<dbReference type="Proteomes" id="UP001163846">
    <property type="component" value="Unassembled WGS sequence"/>
</dbReference>
<feature type="region of interest" description="Disordered" evidence="2">
    <location>
        <begin position="631"/>
        <end position="652"/>
    </location>
</feature>
<dbReference type="InterPro" id="IPR012338">
    <property type="entry name" value="Beta-lactam/transpept-like"/>
</dbReference>
<feature type="region of interest" description="Disordered" evidence="2">
    <location>
        <begin position="574"/>
        <end position="595"/>
    </location>
</feature>
<keyword evidence="3" id="KW-0732">Signal</keyword>
<feature type="compositionally biased region" description="Basic and acidic residues" evidence="2">
    <location>
        <begin position="574"/>
        <end position="587"/>
    </location>
</feature>
<evidence type="ECO:0000256" key="3">
    <source>
        <dbReference type="SAM" id="SignalP"/>
    </source>
</evidence>
<feature type="compositionally biased region" description="Basic and acidic residues" evidence="2">
    <location>
        <begin position="637"/>
        <end position="646"/>
    </location>
</feature>
<feature type="chain" id="PRO_5041294559" evidence="3">
    <location>
        <begin position="19"/>
        <end position="692"/>
    </location>
</feature>
<dbReference type="PANTHER" id="PTHR46825:SF15">
    <property type="entry name" value="BETA-LACTAMASE-RELATED DOMAIN-CONTAINING PROTEIN"/>
    <property type="match status" value="1"/>
</dbReference>
<evidence type="ECO:0000313" key="5">
    <source>
        <dbReference type="EMBL" id="KAJ3834247.1"/>
    </source>
</evidence>
<evidence type="ECO:0000259" key="4">
    <source>
        <dbReference type="Pfam" id="PF00144"/>
    </source>
</evidence>
<organism evidence="5 6">
    <name type="scientific">Lentinula raphanica</name>
    <dbReference type="NCBI Taxonomy" id="153919"/>
    <lineage>
        <taxon>Eukaryota</taxon>
        <taxon>Fungi</taxon>
        <taxon>Dikarya</taxon>
        <taxon>Basidiomycota</taxon>
        <taxon>Agaricomycotina</taxon>
        <taxon>Agaricomycetes</taxon>
        <taxon>Agaricomycetidae</taxon>
        <taxon>Agaricales</taxon>
        <taxon>Marasmiineae</taxon>
        <taxon>Omphalotaceae</taxon>
        <taxon>Lentinula</taxon>
    </lineage>
</organism>
<comment type="caution">
    <text evidence="5">The sequence shown here is derived from an EMBL/GenBank/DDBJ whole genome shotgun (WGS) entry which is preliminary data.</text>
</comment>
<feature type="domain" description="Beta-lactamase-related" evidence="4">
    <location>
        <begin position="87"/>
        <end position="403"/>
    </location>
</feature>
<dbReference type="PANTHER" id="PTHR46825">
    <property type="entry name" value="D-ALANYL-D-ALANINE-CARBOXYPEPTIDASE/ENDOPEPTIDASE AMPH"/>
    <property type="match status" value="1"/>
</dbReference>
<dbReference type="InterPro" id="IPR050491">
    <property type="entry name" value="AmpC-like"/>
</dbReference>
<dbReference type="EMBL" id="MU806559">
    <property type="protein sequence ID" value="KAJ3834247.1"/>
    <property type="molecule type" value="Genomic_DNA"/>
</dbReference>
<evidence type="ECO:0000313" key="6">
    <source>
        <dbReference type="Proteomes" id="UP001163846"/>
    </source>
</evidence>
<sequence length="692" mass="75902">MRSLLLLVVSLTTTVTLARTQPQAQEQQPFLTPGSTYTATSSNTVVAVKDVLTPQIDEFVEQVLSDWNSAGGVGISVVQRNEDGSWNVEKKGYGIARADGSKVTEDTLFSIGSNSKLFDVLATGLLISNESLSPRIHWNTKISSIIPEWELEDPIATAESTIIDLMSHRTGLPRHDLAYNETQSIESLISQIKHLKPSSSFRETFQYNNIMYSVLSYLPQTLLNIPFAQYVKTHILVPLGMSATTYSGVLAEESGELAEGFGRDGLNRTEDVFGRGVPRTMPYWNMLGGEDGNLIAGAGGVISSARDMATWLQVLLLRGKNPETDEQVIPSSVVDKVATGTTVMSGTPPYPELAPVTYGGGQMRSSYRGFNFIEHGGATRGFRSQVTRFPFSNTGIAVLSNDDMYGDVFMEIIKWRIVDELFGLEAVDWNSRAKKSVKELYETQLRQLIPRPENPTLPSVPFTSLAGNYTHPAYGTIELCGLPSSFPSPTDSESPATENESETCKRLLEKISTRHPGMINTSPSDDADPNAVPTFLASFDKIWVSYLRLHHFDGNMFNVSGFVSLPIIGHAHSSEEKYDQTQEKEASGPKPQLRQHQKYWTYDATTEDQPFLNIEFDVGASGALDADADAPNGVQKHPHEPEHEYGHGNGHGFGGEVAGFGFTGGLWGAGEGVEGPQGESVRERAEVWFERM</sequence>
<accession>A0AA38P0W3</accession>
<dbReference type="Pfam" id="PF00144">
    <property type="entry name" value="Beta-lactamase"/>
    <property type="match status" value="1"/>
</dbReference>
<reference evidence="5" key="1">
    <citation type="submission" date="2022-08" db="EMBL/GenBank/DDBJ databases">
        <authorList>
            <consortium name="DOE Joint Genome Institute"/>
            <person name="Min B."/>
            <person name="Riley R."/>
            <person name="Sierra-Patev S."/>
            <person name="Naranjo-Ortiz M."/>
            <person name="Looney B."/>
            <person name="Konkel Z."/>
            <person name="Slot J.C."/>
            <person name="Sakamoto Y."/>
            <person name="Steenwyk J.L."/>
            <person name="Rokas A."/>
            <person name="Carro J."/>
            <person name="Camarero S."/>
            <person name="Ferreira P."/>
            <person name="Molpeceres G."/>
            <person name="Ruiz-Duenas F.J."/>
            <person name="Serrano A."/>
            <person name="Henrissat B."/>
            <person name="Drula E."/>
            <person name="Hughes K.W."/>
            <person name="Mata J.L."/>
            <person name="Ishikawa N.K."/>
            <person name="Vargas-Isla R."/>
            <person name="Ushijima S."/>
            <person name="Smith C.A."/>
            <person name="Ahrendt S."/>
            <person name="Andreopoulos W."/>
            <person name="He G."/>
            <person name="Labutti K."/>
            <person name="Lipzen A."/>
            <person name="Ng V."/>
            <person name="Sandor L."/>
            <person name="Barry K."/>
            <person name="Martinez A.T."/>
            <person name="Xiao Y."/>
            <person name="Gibbons J.G."/>
            <person name="Terashima K."/>
            <person name="Hibbett D.S."/>
            <person name="Grigoriev I.V."/>
        </authorList>
    </citation>
    <scope>NUCLEOTIDE SEQUENCE</scope>
    <source>
        <strain evidence="5">TFB9207</strain>
    </source>
</reference>
<feature type="signal peptide" evidence="3">
    <location>
        <begin position="1"/>
        <end position="18"/>
    </location>
</feature>
<dbReference type="Gene3D" id="3.40.710.10">
    <property type="entry name" value="DD-peptidase/beta-lactamase superfamily"/>
    <property type="match status" value="1"/>
</dbReference>